<protein>
    <submittedName>
        <fullName evidence="1">Uncharacterized protein</fullName>
    </submittedName>
</protein>
<organism evidence="1">
    <name type="scientific">Staphylococcus epidermidis</name>
    <dbReference type="NCBI Taxonomy" id="1282"/>
    <lineage>
        <taxon>Bacteria</taxon>
        <taxon>Bacillati</taxon>
        <taxon>Bacillota</taxon>
        <taxon>Bacilli</taxon>
        <taxon>Bacillales</taxon>
        <taxon>Staphylococcaceae</taxon>
        <taxon>Staphylococcus</taxon>
    </lineage>
</organism>
<evidence type="ECO:0000313" key="1">
    <source>
        <dbReference type="EMBL" id="AEU08344.1"/>
    </source>
</evidence>
<name>G9D5B4_STAEP</name>
<dbReference type="EMBL" id="JF777505">
    <property type="protein sequence ID" value="AEU08344.1"/>
    <property type="molecule type" value="Genomic_DNA"/>
</dbReference>
<reference evidence="1" key="2">
    <citation type="submission" date="2011-04" db="EMBL/GenBank/DDBJ databases">
        <authorList>
            <person name="Teng L.-J."/>
            <person name="Chen H.-J."/>
        </authorList>
    </citation>
    <scope>NUCLEOTIDE SEQUENCE</scope>
    <source>
        <strain evidence="1">NTUH-2793</strain>
        <strain evidence="2">NTUH-5907</strain>
    </source>
</reference>
<accession>G9D5B4</accession>
<proteinExistence type="predicted"/>
<dbReference type="AlphaFoldDB" id="G9D5B4"/>
<evidence type="ECO:0000313" key="2">
    <source>
        <dbReference type="EMBL" id="AEU08374.1"/>
    </source>
</evidence>
<dbReference type="EMBL" id="JF777506">
    <property type="protein sequence ID" value="AEU08374.1"/>
    <property type="molecule type" value="Genomic_DNA"/>
</dbReference>
<reference evidence="1" key="1">
    <citation type="journal article" date="2011" name="Antimicrob. Agents Chemother.">
        <title>Identification of fusB-Mediated Fusidic Acid Resistance Islands in Staphylococcus epidermidis Isolates.</title>
        <authorList>
            <person name="Chen H.J."/>
            <person name="Tsai J.C."/>
            <person name="Hung W.C."/>
            <person name="Tseng S.P."/>
            <person name="Hsueh P.R."/>
            <person name="Teng L.J."/>
        </authorList>
    </citation>
    <scope>NUCLEOTIDE SEQUENCE</scope>
    <source>
        <strain evidence="1">NTUH-2793</strain>
        <strain evidence="2">NTUH-5907</strain>
    </source>
</reference>
<sequence>MMNMINKRPTQTFALNKQRLNHMDINQLKANNKPICHIYKTQGKYHYLEIDFITCDWCLSSLGQATLQSRLNTESIFLWLRGYNLKLNYNSVGHMTIYLRGDHLAIYYLLDEINKLTADAKYWQKYRDGKRMLEIDRNSHYVMPTHHIKGNTQKIS</sequence>
<dbReference type="EMBL" id="JF808725">
    <property type="protein sequence ID" value="AEU10788.1"/>
    <property type="molecule type" value="Genomic_DNA"/>
</dbReference>